<evidence type="ECO:0000259" key="1">
    <source>
        <dbReference type="Pfam" id="PF02195"/>
    </source>
</evidence>
<dbReference type="Proteomes" id="UP000604481">
    <property type="component" value="Unassembled WGS sequence"/>
</dbReference>
<dbReference type="GO" id="GO:0007059">
    <property type="term" value="P:chromosome segregation"/>
    <property type="evidence" value="ECO:0007669"/>
    <property type="project" value="TreeGrafter"/>
</dbReference>
<name>A0A8J7FK27_9NEIS</name>
<reference evidence="2 3" key="1">
    <citation type="submission" date="2020-10" db="EMBL/GenBank/DDBJ databases">
        <title>The genome sequence of Chitinilyticum litopenaei 4Y14.</title>
        <authorList>
            <person name="Liu Y."/>
        </authorList>
    </citation>
    <scope>NUCLEOTIDE SEQUENCE [LARGE SCALE GENOMIC DNA]</scope>
    <source>
        <strain evidence="2 3">4Y14</strain>
    </source>
</reference>
<feature type="domain" description="ParB-like N-terminal" evidence="1">
    <location>
        <begin position="45"/>
        <end position="132"/>
    </location>
</feature>
<dbReference type="Pfam" id="PF02195">
    <property type="entry name" value="ParB_N"/>
    <property type="match status" value="1"/>
</dbReference>
<sequence>MKGSMFSAPGAAVTPNPDLVPFGAKPGQAASPRNGTEVATEIGDEAVLDLRIDTLISNPYNSRHTYDSSEYQQNIIEMAESLDHNGQLSPILVTQLTDELRELIKLRGDEISAAAQYVVIDGETRLRALRHSAKLEATQNPGTRMPTIRAIVRLGLLPKDLYELAFVANEQRKGHNDVDRAIGWRRVLDENVYKDATDLAAALGVSDTLISLVMSFWQVPEEVRSFAKACPSVFSAPTLGEIRNMQNQLGSDKAIELAMAVMDRKLSQRAVKAEKTKMISAHRAAATRYQGYQYDGRGENGLHVKAKEKSVGRIDISLIGVSEDVRDKLARFLEELAPEH</sequence>
<comment type="caution">
    <text evidence="2">The sequence shown here is derived from an EMBL/GenBank/DDBJ whole genome shotgun (WGS) entry which is preliminary data.</text>
</comment>
<dbReference type="EMBL" id="JADFUA010000014">
    <property type="protein sequence ID" value="MBE9610870.1"/>
    <property type="molecule type" value="Genomic_DNA"/>
</dbReference>
<evidence type="ECO:0000313" key="3">
    <source>
        <dbReference type="Proteomes" id="UP000604481"/>
    </source>
</evidence>
<dbReference type="AlphaFoldDB" id="A0A8J7FK27"/>
<dbReference type="PANTHER" id="PTHR33375">
    <property type="entry name" value="CHROMOSOME-PARTITIONING PROTEIN PARB-RELATED"/>
    <property type="match status" value="1"/>
</dbReference>
<dbReference type="InterPro" id="IPR036086">
    <property type="entry name" value="ParB/Sulfiredoxin_sf"/>
</dbReference>
<proteinExistence type="predicted"/>
<dbReference type="SUPFAM" id="SSF110849">
    <property type="entry name" value="ParB/Sulfiredoxin"/>
    <property type="match status" value="1"/>
</dbReference>
<gene>
    <name evidence="2" type="ORF">INR99_16140</name>
</gene>
<dbReference type="InterPro" id="IPR003115">
    <property type="entry name" value="ParB_N"/>
</dbReference>
<dbReference type="GO" id="GO:0005694">
    <property type="term" value="C:chromosome"/>
    <property type="evidence" value="ECO:0007669"/>
    <property type="project" value="TreeGrafter"/>
</dbReference>
<dbReference type="GO" id="GO:0045881">
    <property type="term" value="P:positive regulation of sporulation resulting in formation of a cellular spore"/>
    <property type="evidence" value="ECO:0007669"/>
    <property type="project" value="TreeGrafter"/>
</dbReference>
<evidence type="ECO:0000313" key="2">
    <source>
        <dbReference type="EMBL" id="MBE9610870.1"/>
    </source>
</evidence>
<dbReference type="RefSeq" id="WP_194117414.1">
    <property type="nucleotide sequence ID" value="NZ_JADFUA010000014.1"/>
</dbReference>
<accession>A0A8J7FK27</accession>
<organism evidence="2 3">
    <name type="scientific">Chitinilyticum piscinae</name>
    <dbReference type="NCBI Taxonomy" id="2866724"/>
    <lineage>
        <taxon>Bacteria</taxon>
        <taxon>Pseudomonadati</taxon>
        <taxon>Pseudomonadota</taxon>
        <taxon>Betaproteobacteria</taxon>
        <taxon>Neisseriales</taxon>
        <taxon>Chitinibacteraceae</taxon>
        <taxon>Chitinilyticum</taxon>
    </lineage>
</organism>
<protein>
    <submittedName>
        <fullName evidence="2">ParB/RepB/Spo0J family partition protein</fullName>
    </submittedName>
</protein>
<dbReference type="Gene3D" id="3.90.1530.30">
    <property type="match status" value="1"/>
</dbReference>
<dbReference type="SUPFAM" id="SSF109709">
    <property type="entry name" value="KorB DNA-binding domain-like"/>
    <property type="match status" value="1"/>
</dbReference>
<dbReference type="PANTHER" id="PTHR33375:SF1">
    <property type="entry name" value="CHROMOSOME-PARTITIONING PROTEIN PARB-RELATED"/>
    <property type="match status" value="1"/>
</dbReference>
<keyword evidence="3" id="KW-1185">Reference proteome</keyword>
<dbReference type="InterPro" id="IPR050336">
    <property type="entry name" value="Chromosome_partition/occlusion"/>
</dbReference>
<dbReference type="Gene3D" id="1.10.10.2830">
    <property type="match status" value="1"/>
</dbReference>